<dbReference type="OMA" id="WTRTHAI"/>
<dbReference type="Proteomes" id="UP000258309">
    <property type="component" value="Unassembled WGS sequence"/>
</dbReference>
<dbReference type="CDD" id="cd23826">
    <property type="entry name" value="UEV_Morgue-like"/>
    <property type="match status" value="1"/>
</dbReference>
<dbReference type="InterPro" id="IPR016135">
    <property type="entry name" value="UBQ-conjugating_enzyme/RWD"/>
</dbReference>
<dbReference type="OrthoDB" id="7851174at2759"/>
<dbReference type="PANTHER" id="PTHR24068">
    <property type="entry name" value="UBIQUITIN-CONJUGATING ENZYME E2"/>
    <property type="match status" value="1"/>
</dbReference>
<dbReference type="PROSITE" id="PS50127">
    <property type="entry name" value="UBC_2"/>
    <property type="match status" value="1"/>
</dbReference>
<proteinExistence type="predicted"/>
<feature type="non-terminal residue" evidence="2">
    <location>
        <position position="1"/>
    </location>
</feature>
<dbReference type="SUPFAM" id="SSF54495">
    <property type="entry name" value="UBC-like"/>
    <property type="match status" value="1"/>
</dbReference>
<name>A0A3E2HS76_SCYLI</name>
<dbReference type="SMART" id="SM00212">
    <property type="entry name" value="UBCc"/>
    <property type="match status" value="1"/>
</dbReference>
<feature type="non-terminal residue" evidence="2">
    <location>
        <position position="212"/>
    </location>
</feature>
<dbReference type="Pfam" id="PF00179">
    <property type="entry name" value="UQ_con"/>
    <property type="match status" value="1"/>
</dbReference>
<dbReference type="Gene3D" id="3.10.110.10">
    <property type="entry name" value="Ubiquitin Conjugating Enzyme"/>
    <property type="match status" value="1"/>
</dbReference>
<dbReference type="AlphaFoldDB" id="A0A3E2HS76"/>
<feature type="domain" description="UBC core" evidence="1">
    <location>
        <begin position="46"/>
        <end position="193"/>
    </location>
</feature>
<evidence type="ECO:0000313" key="3">
    <source>
        <dbReference type="Proteomes" id="UP000258309"/>
    </source>
</evidence>
<accession>A0A3E2HS76</accession>
<dbReference type="InterPro" id="IPR000608">
    <property type="entry name" value="UBC"/>
</dbReference>
<gene>
    <name evidence="2" type="ORF">B7463_g146</name>
</gene>
<evidence type="ECO:0000259" key="1">
    <source>
        <dbReference type="PROSITE" id="PS50127"/>
    </source>
</evidence>
<dbReference type="EMBL" id="NCSJ02000001">
    <property type="protein sequence ID" value="RFU36220.1"/>
    <property type="molecule type" value="Genomic_DNA"/>
</dbReference>
<reference evidence="2 3" key="1">
    <citation type="submission" date="2018-05" db="EMBL/GenBank/DDBJ databases">
        <title>Draft genome sequence of Scytalidium lignicola DSM 105466, a ubiquitous saprotrophic fungus.</title>
        <authorList>
            <person name="Buettner E."/>
            <person name="Gebauer A.M."/>
            <person name="Hofrichter M."/>
            <person name="Liers C."/>
            <person name="Kellner H."/>
        </authorList>
    </citation>
    <scope>NUCLEOTIDE SEQUENCE [LARGE SCALE GENOMIC DNA]</scope>
    <source>
        <strain evidence="2 3">DSM 105466</strain>
    </source>
</reference>
<protein>
    <recommendedName>
        <fullName evidence="1">UBC core domain-containing protein</fullName>
    </recommendedName>
</protein>
<evidence type="ECO:0000313" key="2">
    <source>
        <dbReference type="EMBL" id="RFU36220.1"/>
    </source>
</evidence>
<keyword evidence="3" id="KW-1185">Reference proteome</keyword>
<dbReference type="STRING" id="5539.A0A3E2HS76"/>
<comment type="caution">
    <text evidence="2">The sequence shown here is derived from an EMBL/GenBank/DDBJ whole genome shotgun (WGS) entry which is preliminary data.</text>
</comment>
<organism evidence="2 3">
    <name type="scientific">Scytalidium lignicola</name>
    <name type="common">Hyphomycete</name>
    <dbReference type="NCBI Taxonomy" id="5539"/>
    <lineage>
        <taxon>Eukaryota</taxon>
        <taxon>Fungi</taxon>
        <taxon>Dikarya</taxon>
        <taxon>Ascomycota</taxon>
        <taxon>Pezizomycotina</taxon>
        <taxon>Leotiomycetes</taxon>
        <taxon>Leotiomycetes incertae sedis</taxon>
        <taxon>Scytalidium</taxon>
    </lineage>
</organism>
<sequence>MPPPTTTNDIIANSIQTLRDAITKTKANYGPNIPNTSYATRRLLSEMKTELQRIDEELQRGDHEYIPSIIPLENNLQELVAAIPGPPATPYEGGIFYMRLSVPGEYPLKPPRVWFLTKVYHPNIGSEGKICNDVLENEWGSVWTIHKVVIALASLLASPSLDNSVVPEIAAQCMGENDRFERTAREWTQRYATKEINPFNQKHDFDATSLLH</sequence>